<reference evidence="9" key="1">
    <citation type="journal article" date="2017" name="Arch. Virol.">
        <title>Complete genome sequence and evolution analysis of a columbid herpesvirus type 1 from feral pigeon in China.</title>
        <authorList>
            <person name="Guo Y."/>
            <person name="Li S."/>
            <person name="Sun X."/>
            <person name="He Y."/>
            <person name="Zhao H."/>
            <person name="Wang Y."/>
            <person name="Zhao P."/>
            <person name="Xing M."/>
        </authorList>
    </citation>
    <scope>NUCLEOTIDE SEQUENCE [LARGE SCALE GENOMIC DNA]</scope>
    <source>
        <strain evidence="9">HLJ</strain>
    </source>
</reference>
<comment type="similarity">
    <text evidence="1">Belongs to the uracil-DNA glycosylase (UDG) superfamily. UNG family.</text>
</comment>
<evidence type="ECO:0000256" key="7">
    <source>
        <dbReference type="SAM" id="MobiDB-lite"/>
    </source>
</evidence>
<dbReference type="Proteomes" id="UP000202345">
    <property type="component" value="Segment"/>
</dbReference>
<feature type="active site" description="Proton acceptor" evidence="6">
    <location>
        <position position="173"/>
    </location>
</feature>
<evidence type="ECO:0000256" key="3">
    <source>
        <dbReference type="ARBA" id="ARBA00022763"/>
    </source>
</evidence>
<evidence type="ECO:0000313" key="9">
    <source>
        <dbReference type="EMBL" id="ARD71322.1"/>
    </source>
</evidence>
<dbReference type="SMART" id="SM00986">
    <property type="entry name" value="UDG"/>
    <property type="match status" value="1"/>
</dbReference>
<dbReference type="InterPro" id="IPR002043">
    <property type="entry name" value="UDG_fam1"/>
</dbReference>
<dbReference type="NCBIfam" id="TIGR00628">
    <property type="entry name" value="ung"/>
    <property type="match status" value="1"/>
</dbReference>
<protein>
    <submittedName>
        <fullName evidence="9">Uracil-DNA glycosylase</fullName>
    </submittedName>
</protein>
<keyword evidence="4" id="KW-0378">Hydrolase</keyword>
<dbReference type="Gene3D" id="3.40.470.10">
    <property type="entry name" value="Uracil-DNA glycosylase-like domain"/>
    <property type="match status" value="1"/>
</dbReference>
<dbReference type="GO" id="GO:0097510">
    <property type="term" value="P:base-excision repair, AP site formation via deaminated base removal"/>
    <property type="evidence" value="ECO:0007669"/>
    <property type="project" value="TreeGrafter"/>
</dbReference>
<dbReference type="NCBIfam" id="NF003592">
    <property type="entry name" value="PRK05254.1-5"/>
    <property type="match status" value="1"/>
</dbReference>
<dbReference type="SUPFAM" id="SSF52141">
    <property type="entry name" value="Uracil-DNA glycosylase-like"/>
    <property type="match status" value="1"/>
</dbReference>
<dbReference type="PANTHER" id="PTHR11264:SF0">
    <property type="entry name" value="URACIL-DNA GLYCOSYLASE"/>
    <property type="match status" value="1"/>
</dbReference>
<evidence type="ECO:0000256" key="1">
    <source>
        <dbReference type="ARBA" id="ARBA00008184"/>
    </source>
</evidence>
<dbReference type="EMBL" id="KX589235">
    <property type="protein sequence ID" value="ARD71322.1"/>
    <property type="molecule type" value="Genomic_DNA"/>
</dbReference>
<dbReference type="InterPro" id="IPR005122">
    <property type="entry name" value="Uracil-DNA_glycosylase-like"/>
</dbReference>
<dbReference type="CDD" id="cd10027">
    <property type="entry name" value="UDG-F1-like"/>
    <property type="match status" value="1"/>
</dbReference>
<dbReference type="SMART" id="SM00987">
    <property type="entry name" value="UreE_C"/>
    <property type="match status" value="1"/>
</dbReference>
<name>A0A1V0M8E1_9ALPH</name>
<dbReference type="InterPro" id="IPR036895">
    <property type="entry name" value="Uracil-DNA_glycosylase-like_sf"/>
</dbReference>
<dbReference type="PANTHER" id="PTHR11264">
    <property type="entry name" value="URACIL-DNA GLYCOSYLASE"/>
    <property type="match status" value="1"/>
</dbReference>
<feature type="compositionally biased region" description="Basic and acidic residues" evidence="7">
    <location>
        <begin position="51"/>
        <end position="70"/>
    </location>
</feature>
<keyword evidence="10" id="KW-1185">Reference proteome</keyword>
<feature type="domain" description="Uracil-DNA glycosylase-like" evidence="8">
    <location>
        <begin position="158"/>
        <end position="317"/>
    </location>
</feature>
<organism evidence="9">
    <name type="scientific">Columbid alphaherpesvirus 1</name>
    <dbReference type="NCBI Taxonomy" id="93386"/>
    <lineage>
        <taxon>Viruses</taxon>
        <taxon>Duplodnaviria</taxon>
        <taxon>Heunggongvirae</taxon>
        <taxon>Peploviricota</taxon>
        <taxon>Herviviricetes</taxon>
        <taxon>Herpesvirales</taxon>
        <taxon>Orthoherpesviridae</taxon>
        <taxon>Alphaherpesvirinae</taxon>
        <taxon>Mardivirus</taxon>
        <taxon>Mardivirus columbidalpha1</taxon>
    </lineage>
</organism>
<feature type="region of interest" description="Disordered" evidence="7">
    <location>
        <begin position="75"/>
        <end position="94"/>
    </location>
</feature>
<keyword evidence="3" id="KW-0227">DNA damage</keyword>
<feature type="region of interest" description="Disordered" evidence="7">
    <location>
        <begin position="1"/>
        <end position="70"/>
    </location>
</feature>
<evidence type="ECO:0000313" key="10">
    <source>
        <dbReference type="Proteomes" id="UP000202345"/>
    </source>
</evidence>
<proteinExistence type="inferred from homology"/>
<dbReference type="HAMAP" id="MF_00148">
    <property type="entry name" value="UDG"/>
    <property type="match status" value="1"/>
</dbReference>
<dbReference type="InterPro" id="IPR018085">
    <property type="entry name" value="Ura-DNA_Glyclase_AS"/>
</dbReference>
<evidence type="ECO:0000256" key="6">
    <source>
        <dbReference type="PROSITE-ProRule" id="PRU10072"/>
    </source>
</evidence>
<dbReference type="GO" id="GO:0004844">
    <property type="term" value="F:uracil DNA N-glycosylase activity"/>
    <property type="evidence" value="ECO:0007669"/>
    <property type="project" value="InterPro"/>
</dbReference>
<dbReference type="PROSITE" id="PS00130">
    <property type="entry name" value="U_DNA_GLYCOSYLASE"/>
    <property type="match status" value="1"/>
</dbReference>
<evidence type="ECO:0000256" key="4">
    <source>
        <dbReference type="ARBA" id="ARBA00022801"/>
    </source>
</evidence>
<evidence type="ECO:0000256" key="5">
    <source>
        <dbReference type="ARBA" id="ARBA00023204"/>
    </source>
</evidence>
<accession>A0A1V0M8E1</accession>
<feature type="compositionally biased region" description="Polar residues" evidence="7">
    <location>
        <begin position="1"/>
        <end position="32"/>
    </location>
</feature>
<dbReference type="Pfam" id="PF03167">
    <property type="entry name" value="UDG"/>
    <property type="match status" value="1"/>
</dbReference>
<evidence type="ECO:0000259" key="8">
    <source>
        <dbReference type="SMART" id="SM00986"/>
    </source>
</evidence>
<gene>
    <name evidence="9" type="ORF">CoHVHLJ_011</name>
</gene>
<sequence>MSATDGRISSASTPKTETTPGNSPASRSSEGTANARKRPRGLPLGFVSAERGGDGESAAKRADEGPGAEKIKRVVLQQSSSNNKRGSRKTGEPEVPVELLGARWRDAVLRFGIGEAWRDVLCPELCGSVGKLVLEEYERRCLVEEVLPPREDVFSWTRYCDLSDVKVVIVGQDPYHRQGQAHGLAFSVRMGTDVPPSLRNILAAVKRCYPETTIPKHGCLEKWAKNGVLLLNSTLTVRRGDPGSHSTVGWSAVVRGVLRRLDAMSAGLVFMLWGSHAQTIYAPVSGKHLVLKFSHPSPLSRKPFAECTHFKDANDYLQKNAMTTIDWSL</sequence>
<keyword evidence="5" id="KW-0234">DNA repair</keyword>
<keyword evidence="2" id="KW-1048">Host nucleus</keyword>
<evidence type="ECO:0000256" key="2">
    <source>
        <dbReference type="ARBA" id="ARBA00022562"/>
    </source>
</evidence>